<evidence type="ECO:0000313" key="2">
    <source>
        <dbReference type="Proteomes" id="UP001549184"/>
    </source>
</evidence>
<reference evidence="1 2" key="1">
    <citation type="submission" date="2024-06" db="EMBL/GenBank/DDBJ databases">
        <title>Sorghum-associated microbial communities from plants grown in Nebraska, USA.</title>
        <authorList>
            <person name="Schachtman D."/>
        </authorList>
    </citation>
    <scope>NUCLEOTIDE SEQUENCE [LARGE SCALE GENOMIC DNA]</scope>
    <source>
        <strain evidence="1 2">1073</strain>
    </source>
</reference>
<protein>
    <submittedName>
        <fullName evidence="1">Prophage antirepressor-like protein</fullName>
    </submittedName>
</protein>
<comment type="caution">
    <text evidence="1">The sequence shown here is derived from an EMBL/GenBank/DDBJ whole genome shotgun (WGS) entry which is preliminary data.</text>
</comment>
<sequence length="81" mass="9040">MVIWADRRWFIAADVARAVGNGSLQSIRLFVPQKHQRELALRLPEGELTMLVFSEQGLAPVLVRRRTALAAEFLAKAATLP</sequence>
<evidence type="ECO:0000313" key="1">
    <source>
        <dbReference type="EMBL" id="MET3653920.1"/>
    </source>
</evidence>
<accession>A0ABV2JZZ6</accession>
<dbReference type="RefSeq" id="WP_354015289.1">
    <property type="nucleotide sequence ID" value="NZ_JBEPMU010000005.1"/>
</dbReference>
<dbReference type="EMBL" id="JBEPMU010000005">
    <property type="protein sequence ID" value="MET3653920.1"/>
    <property type="molecule type" value="Genomic_DNA"/>
</dbReference>
<keyword evidence="2" id="KW-1185">Reference proteome</keyword>
<gene>
    <name evidence="1" type="ORF">ABIC75_003657</name>
</gene>
<organism evidence="1 2">
    <name type="scientific">Dyella japonica</name>
    <dbReference type="NCBI Taxonomy" id="231455"/>
    <lineage>
        <taxon>Bacteria</taxon>
        <taxon>Pseudomonadati</taxon>
        <taxon>Pseudomonadota</taxon>
        <taxon>Gammaproteobacteria</taxon>
        <taxon>Lysobacterales</taxon>
        <taxon>Rhodanobacteraceae</taxon>
        <taxon>Dyella</taxon>
    </lineage>
</organism>
<name>A0ABV2JZZ6_9GAMM</name>
<dbReference type="Proteomes" id="UP001549184">
    <property type="component" value="Unassembled WGS sequence"/>
</dbReference>
<proteinExistence type="predicted"/>